<dbReference type="SFLD" id="SFLDG01388">
    <property type="entry name" value="7_8-didemethyl-8-hydroxy-5-dea"/>
    <property type="match status" value="1"/>
</dbReference>
<dbReference type="AlphaFoldDB" id="A0A1T4Z3U2"/>
<dbReference type="PROSITE" id="PS51918">
    <property type="entry name" value="RADICAL_SAM"/>
    <property type="match status" value="2"/>
</dbReference>
<dbReference type="EC" id="4.3.1.32" evidence="3"/>
<dbReference type="InterPro" id="IPR058240">
    <property type="entry name" value="rSAM_sf"/>
</dbReference>
<dbReference type="InterPro" id="IPR007197">
    <property type="entry name" value="rSAM"/>
</dbReference>
<evidence type="ECO:0000256" key="1">
    <source>
        <dbReference type="ARBA" id="ARBA00001966"/>
    </source>
</evidence>
<dbReference type="CDD" id="cd01335">
    <property type="entry name" value="Radical_SAM"/>
    <property type="match status" value="1"/>
</dbReference>
<dbReference type="Pfam" id="PF04055">
    <property type="entry name" value="Radical_SAM"/>
    <property type="match status" value="1"/>
</dbReference>
<dbReference type="SFLD" id="SFLDS00029">
    <property type="entry name" value="Radical_SAM"/>
    <property type="match status" value="1"/>
</dbReference>
<keyword evidence="9" id="KW-0456">Lyase</keyword>
<dbReference type="SMART" id="SM00729">
    <property type="entry name" value="Elp3"/>
    <property type="match status" value="1"/>
</dbReference>
<keyword evidence="5" id="KW-0949">S-adenosyl-L-methionine</keyword>
<name>A0A1T4Z3U2_9ACTN</name>
<feature type="domain" description="Radical SAM core" evidence="12">
    <location>
        <begin position="55"/>
        <end position="307"/>
    </location>
</feature>
<evidence type="ECO:0000256" key="4">
    <source>
        <dbReference type="ARBA" id="ARBA00022485"/>
    </source>
</evidence>
<feature type="compositionally biased region" description="Polar residues" evidence="11">
    <location>
        <begin position="403"/>
        <end position="413"/>
    </location>
</feature>
<keyword evidence="14" id="KW-1185">Reference proteome</keyword>
<keyword evidence="8" id="KW-0411">Iron-sulfur</keyword>
<keyword evidence="6" id="KW-0479">Metal-binding</keyword>
<evidence type="ECO:0000256" key="6">
    <source>
        <dbReference type="ARBA" id="ARBA00022723"/>
    </source>
</evidence>
<evidence type="ECO:0000256" key="11">
    <source>
        <dbReference type="SAM" id="MobiDB-lite"/>
    </source>
</evidence>
<dbReference type="SFLD" id="SFLDF00294">
    <property type="entry name" value="7_8-didemethyl-8-hydroxy-5-dea"/>
    <property type="match status" value="1"/>
</dbReference>
<comment type="cofactor">
    <cofactor evidence="1">
        <name>[4Fe-4S] cluster</name>
        <dbReference type="ChEBI" id="CHEBI:49883"/>
    </cofactor>
</comment>
<evidence type="ECO:0000313" key="14">
    <source>
        <dbReference type="Proteomes" id="UP000191040"/>
    </source>
</evidence>
<dbReference type="Proteomes" id="UP000191040">
    <property type="component" value="Chromosome I"/>
</dbReference>
<dbReference type="InterPro" id="IPR034405">
    <property type="entry name" value="F420"/>
</dbReference>
<dbReference type="NCBIfam" id="TIGR03550">
    <property type="entry name" value="F420_cofG"/>
    <property type="match status" value="1"/>
</dbReference>
<dbReference type="InterPro" id="IPR019939">
    <property type="entry name" value="CofG_family"/>
</dbReference>
<keyword evidence="7" id="KW-0408">Iron</keyword>
<feature type="domain" description="Radical SAM core" evidence="12">
    <location>
        <begin position="490"/>
        <end position="737"/>
    </location>
</feature>
<evidence type="ECO:0000256" key="9">
    <source>
        <dbReference type="ARBA" id="ARBA00023239"/>
    </source>
</evidence>
<feature type="region of interest" description="Disordered" evidence="11">
    <location>
        <begin position="397"/>
        <end position="449"/>
    </location>
</feature>
<reference evidence="14" key="1">
    <citation type="submission" date="2017-02" db="EMBL/GenBank/DDBJ databases">
        <authorList>
            <person name="Varghese N."/>
            <person name="Submissions S."/>
        </authorList>
    </citation>
    <scope>NUCLEOTIDE SEQUENCE [LARGE SCALE GENOMIC DNA]</scope>
    <source>
        <strain evidence="14">9H-4</strain>
    </source>
</reference>
<dbReference type="GO" id="GO:0051539">
    <property type="term" value="F:4 iron, 4 sulfur cluster binding"/>
    <property type="evidence" value="ECO:0007669"/>
    <property type="project" value="UniProtKB-KW"/>
</dbReference>
<comment type="pathway">
    <text evidence="2">Cofactor biosynthesis; coenzyme F0 biosynthesis.</text>
</comment>
<protein>
    <recommendedName>
        <fullName evidence="3">7,8-didemethyl-8-hydroxy-5-deazariboflavin synthase</fullName>
        <ecNumber evidence="3">4.3.1.32</ecNumber>
    </recommendedName>
</protein>
<dbReference type="SFLD" id="SFLDG01064">
    <property type="entry name" value="F420__menaquinone_cofactor_bio"/>
    <property type="match status" value="1"/>
</dbReference>
<dbReference type="SUPFAM" id="SSF102114">
    <property type="entry name" value="Radical SAM enzymes"/>
    <property type="match status" value="2"/>
</dbReference>
<evidence type="ECO:0000256" key="5">
    <source>
        <dbReference type="ARBA" id="ARBA00022691"/>
    </source>
</evidence>
<dbReference type="InterPro" id="IPR013785">
    <property type="entry name" value="Aldolase_TIM"/>
</dbReference>
<evidence type="ECO:0000256" key="2">
    <source>
        <dbReference type="ARBA" id="ARBA00004712"/>
    </source>
</evidence>
<dbReference type="PANTHER" id="PTHR43076:SF1">
    <property type="entry name" value="LIPOYL SYNTHASE 2"/>
    <property type="match status" value="1"/>
</dbReference>
<dbReference type="HAMAP" id="MF_01611">
    <property type="entry name" value="FO_synth_sub1"/>
    <property type="match status" value="1"/>
</dbReference>
<evidence type="ECO:0000259" key="12">
    <source>
        <dbReference type="PROSITE" id="PS51918"/>
    </source>
</evidence>
<dbReference type="EMBL" id="LT796768">
    <property type="protein sequence ID" value="SKB08533.1"/>
    <property type="molecule type" value="Genomic_DNA"/>
</dbReference>
<sequence>MRASQHAGSSTMSLHAIEATASMLSARGADLDDLVREAGRIRDEGLARAGRPGVITWSRKVFVPVTTLCRDRCHYCVFVDTPGKLERKGIAPYMSEEHVLAVAHQGAALGCKEALLTLGDRPEDRWGVAREWLDQHGFASTLEYIGHLARRITAETGLLAHLNPGVMTAEELRSLRPTAPSMGMMLETTSHRLFAEPGQAHFGSPDKDPALRLQVLEDAGRQQIPFTTGLLVGIGETLDERFDTILALRDLSERHGNVQEVIVQNFRAKPATAMQGVADAETDAYIAAVATSRIVLGPDARIQAPPNLSDRDELARLVAAGIDDWGGVSPLTADHVNPERPWPQVDQLTDLTRAAGYELRERLTVHPHYIRDRDTWIDPVLHAPVLALADAEGMAAGGLDTPARSSRSYSTTEDASDGRAAGEERAAYRDHATTEDAAGGRAAGEERAAYRDHATTEDAAGGRVAGEERAAYRDHATTTDLLSRAANDPSGLSDDEYVRLMTSTGSDLDRLARLADELRRSVAGATVSLVQNRNLGSDRVTDPDLVARVAADAVDLGATELCIQGTAPADAPADVYEQLLRAARAAAPGLHLHTFRPADVIDGARRTGRTVADQYAALAAAGADTVPGTGVKVLDEAHRARHFPGDLPVDEWEQAIRAAHGLGLHSTSVLFYGHGESPLQRVRHLRRLRQIQADTGGFNELVPMAFPGGDHSPDEHRAVHAVARLLLHGSISHVQAAWTRLGVEGAIDVLRSGADDLGGTLYDGRVVPEAGVEYGQELTIPAAERIARTLGRQLRLRTTTYGVAS</sequence>
<accession>A0A1T4Z3U2</accession>
<dbReference type="InterPro" id="IPR006638">
    <property type="entry name" value="Elp3/MiaA/NifB-like_rSAM"/>
</dbReference>
<evidence type="ECO:0000256" key="7">
    <source>
        <dbReference type="ARBA" id="ARBA00023004"/>
    </source>
</evidence>
<keyword evidence="4" id="KW-0004">4Fe-4S</keyword>
<dbReference type="GO" id="GO:0046872">
    <property type="term" value="F:metal ion binding"/>
    <property type="evidence" value="ECO:0007669"/>
    <property type="project" value="UniProtKB-KW"/>
</dbReference>
<dbReference type="UniPathway" id="UPA00072"/>
<dbReference type="STRING" id="1736691.SAMN06295964_2199"/>
<evidence type="ECO:0000256" key="3">
    <source>
        <dbReference type="ARBA" id="ARBA00012126"/>
    </source>
</evidence>
<comment type="catalytic activity">
    <reaction evidence="10">
        <text>5-amino-5-(4-hydroxybenzyl)-6-(D-ribitylimino)-5,6-dihydrouracil + S-adenosyl-L-methionine = 7,8-didemethyl-8-hydroxy-5-deazariboflavin + 5'-deoxyadenosine + L-methionine + NH4(+) + H(+)</text>
        <dbReference type="Rhea" id="RHEA:55204"/>
        <dbReference type="ChEBI" id="CHEBI:15378"/>
        <dbReference type="ChEBI" id="CHEBI:17319"/>
        <dbReference type="ChEBI" id="CHEBI:28938"/>
        <dbReference type="ChEBI" id="CHEBI:57844"/>
        <dbReference type="ChEBI" id="CHEBI:59789"/>
        <dbReference type="ChEBI" id="CHEBI:59904"/>
        <dbReference type="ChEBI" id="CHEBI:85936"/>
        <dbReference type="EC" id="4.3.1.32"/>
    </reaction>
</comment>
<dbReference type="NCBIfam" id="NF004884">
    <property type="entry name" value="PRK06245.1"/>
    <property type="match status" value="1"/>
</dbReference>
<feature type="compositionally biased region" description="Basic and acidic residues" evidence="11">
    <location>
        <begin position="416"/>
        <end position="434"/>
    </location>
</feature>
<gene>
    <name evidence="13" type="ORF">SAMN06295964_2199</name>
</gene>
<dbReference type="Gene3D" id="3.20.20.70">
    <property type="entry name" value="Aldolase class I"/>
    <property type="match status" value="2"/>
</dbReference>
<evidence type="ECO:0000313" key="13">
    <source>
        <dbReference type="EMBL" id="SKB08533.1"/>
    </source>
</evidence>
<organism evidence="13 14">
    <name type="scientific">Aeromicrobium choanae</name>
    <dbReference type="NCBI Taxonomy" id="1736691"/>
    <lineage>
        <taxon>Bacteria</taxon>
        <taxon>Bacillati</taxon>
        <taxon>Actinomycetota</taxon>
        <taxon>Actinomycetes</taxon>
        <taxon>Propionibacteriales</taxon>
        <taxon>Nocardioidaceae</taxon>
        <taxon>Aeromicrobium</taxon>
    </lineage>
</organism>
<evidence type="ECO:0000256" key="8">
    <source>
        <dbReference type="ARBA" id="ARBA00023014"/>
    </source>
</evidence>
<dbReference type="GO" id="GO:0016765">
    <property type="term" value="F:transferase activity, transferring alkyl or aryl (other than methyl) groups"/>
    <property type="evidence" value="ECO:0007669"/>
    <property type="project" value="InterPro"/>
</dbReference>
<proteinExistence type="inferred from homology"/>
<dbReference type="GO" id="GO:0044689">
    <property type="term" value="F:7,8-didemethyl-8-hydroxy-5-deazariboflavin synthase activity"/>
    <property type="evidence" value="ECO:0007669"/>
    <property type="project" value="UniProtKB-EC"/>
</dbReference>
<evidence type="ECO:0000256" key="10">
    <source>
        <dbReference type="ARBA" id="ARBA00048974"/>
    </source>
</evidence>
<dbReference type="PANTHER" id="PTHR43076">
    <property type="entry name" value="FO SYNTHASE (COFH)"/>
    <property type="match status" value="1"/>
</dbReference>